<evidence type="ECO:0000313" key="11">
    <source>
        <dbReference type="Proteomes" id="UP000240811"/>
    </source>
</evidence>
<dbReference type="GO" id="GO:0008237">
    <property type="term" value="F:metallopeptidase activity"/>
    <property type="evidence" value="ECO:0007669"/>
    <property type="project" value="UniProtKB-KW"/>
</dbReference>
<evidence type="ECO:0000256" key="6">
    <source>
        <dbReference type="ARBA" id="ARBA00022670"/>
    </source>
</evidence>
<keyword evidence="5 10" id="KW-0031">Aminopeptidase</keyword>
<protein>
    <submittedName>
        <fullName evidence="10">Aminopeptidase</fullName>
    </submittedName>
</protein>
<evidence type="ECO:0000256" key="2">
    <source>
        <dbReference type="ARBA" id="ARBA00001946"/>
    </source>
</evidence>
<dbReference type="GO" id="GO:0004177">
    <property type="term" value="F:aminopeptidase activity"/>
    <property type="evidence" value="ECO:0007669"/>
    <property type="project" value="UniProtKB-KW"/>
</dbReference>
<evidence type="ECO:0000256" key="9">
    <source>
        <dbReference type="ARBA" id="ARBA00023049"/>
    </source>
</evidence>
<dbReference type="PANTHER" id="PTHR34448">
    <property type="entry name" value="AMINOPEPTIDASE"/>
    <property type="match status" value="1"/>
</dbReference>
<comment type="cofactor">
    <cofactor evidence="2">
        <name>Mg(2+)</name>
        <dbReference type="ChEBI" id="CHEBI:18420"/>
    </cofactor>
</comment>
<reference evidence="11" key="1">
    <citation type="submission" date="2018-02" db="EMBL/GenBank/DDBJ databases">
        <title>Genome sequence of Candidatus Liberibacter europaeus.</title>
        <authorList>
            <person name="Frampton R.A."/>
            <person name="Thompson S.M."/>
            <person name="David C."/>
            <person name="Addison S.M."/>
            <person name="Smith G.R."/>
        </authorList>
    </citation>
    <scope>NUCLEOTIDE SEQUENCE [LARGE SCALE GENOMIC DNA]</scope>
</reference>
<dbReference type="Gene3D" id="3.40.1830.10">
    <property type="entry name" value="Thermophilic metalloprotease (M29)"/>
    <property type="match status" value="1"/>
</dbReference>
<dbReference type="SUPFAM" id="SSF144052">
    <property type="entry name" value="Thermophilic metalloprotease-like"/>
    <property type="match status" value="1"/>
</dbReference>
<evidence type="ECO:0000313" key="10">
    <source>
        <dbReference type="EMBL" id="PTL87095.1"/>
    </source>
</evidence>
<organism evidence="10 11">
    <name type="scientific">Candidatus Liberibacter europaeus</name>
    <dbReference type="NCBI Taxonomy" id="744859"/>
    <lineage>
        <taxon>Bacteria</taxon>
        <taxon>Pseudomonadati</taxon>
        <taxon>Pseudomonadota</taxon>
        <taxon>Alphaproteobacteria</taxon>
        <taxon>Hyphomicrobiales</taxon>
        <taxon>Rhizobiaceae</taxon>
        <taxon>Liberibacter</taxon>
    </lineage>
</organism>
<accession>A0A2T4VZA0</accession>
<dbReference type="GO" id="GO:0006508">
    <property type="term" value="P:proteolysis"/>
    <property type="evidence" value="ECO:0007669"/>
    <property type="project" value="UniProtKB-KW"/>
</dbReference>
<dbReference type="GO" id="GO:0046872">
    <property type="term" value="F:metal ion binding"/>
    <property type="evidence" value="ECO:0007669"/>
    <property type="project" value="UniProtKB-KW"/>
</dbReference>
<evidence type="ECO:0000256" key="4">
    <source>
        <dbReference type="ARBA" id="ARBA00008236"/>
    </source>
</evidence>
<keyword evidence="6" id="KW-0645">Protease</keyword>
<comment type="cofactor">
    <cofactor evidence="1">
        <name>Co(2+)</name>
        <dbReference type="ChEBI" id="CHEBI:48828"/>
    </cofactor>
</comment>
<dbReference type="InterPro" id="IPR035097">
    <property type="entry name" value="M29_N-terminal"/>
</dbReference>
<gene>
    <name evidence="10" type="ORF">C4617_01010</name>
</gene>
<dbReference type="InterPro" id="IPR052170">
    <property type="entry name" value="M29_Exopeptidase"/>
</dbReference>
<proteinExistence type="inferred from homology"/>
<evidence type="ECO:0000256" key="7">
    <source>
        <dbReference type="ARBA" id="ARBA00022723"/>
    </source>
</evidence>
<evidence type="ECO:0000256" key="3">
    <source>
        <dbReference type="ARBA" id="ARBA00001947"/>
    </source>
</evidence>
<keyword evidence="7" id="KW-0479">Metal-binding</keyword>
<comment type="cofactor">
    <cofactor evidence="3">
        <name>Zn(2+)</name>
        <dbReference type="ChEBI" id="CHEBI:29105"/>
    </cofactor>
</comment>
<dbReference type="AlphaFoldDB" id="A0A2T4VZA0"/>
<dbReference type="InterPro" id="IPR000787">
    <property type="entry name" value="Peptidase_M29"/>
</dbReference>
<evidence type="ECO:0000256" key="8">
    <source>
        <dbReference type="ARBA" id="ARBA00022801"/>
    </source>
</evidence>
<dbReference type="PRINTS" id="PR00919">
    <property type="entry name" value="THERMOPTASE"/>
</dbReference>
<comment type="caution">
    <text evidence="10">The sequence shown here is derived from an EMBL/GenBank/DDBJ whole genome shotgun (WGS) entry which is preliminary data.</text>
</comment>
<dbReference type="EMBL" id="PSQJ01000001">
    <property type="protein sequence ID" value="PTL87095.1"/>
    <property type="molecule type" value="Genomic_DNA"/>
</dbReference>
<dbReference type="Proteomes" id="UP000240811">
    <property type="component" value="Unassembled WGS sequence"/>
</dbReference>
<evidence type="ECO:0000256" key="1">
    <source>
        <dbReference type="ARBA" id="ARBA00001941"/>
    </source>
</evidence>
<keyword evidence="9" id="KW-0482">Metalloprotease</keyword>
<dbReference type="PANTHER" id="PTHR34448:SF3">
    <property type="entry name" value="AMINOPEPTIDASE AMPS"/>
    <property type="match status" value="1"/>
</dbReference>
<dbReference type="Pfam" id="PF02073">
    <property type="entry name" value="Peptidase_M29"/>
    <property type="match status" value="1"/>
</dbReference>
<name>A0A2T4VZA0_9HYPH</name>
<evidence type="ECO:0000256" key="5">
    <source>
        <dbReference type="ARBA" id="ARBA00022438"/>
    </source>
</evidence>
<sequence length="420" mass="45994">MDSVISSAAHIDMVLIEKLAKVALQVGVGIREGQNLIVMAPIGALPLTRLITKHAYMLGAGLVSIFYTDAESTIMRYKHGSDISFDRSADWFYEGLAKAYSGDTAVLTVSGDNPLLLINEDSDKVSRVNLSHLKSYKPALEKISNFDINWSCIPYPSLAWANLVYPDDPDQIAIAKLAKAIFLASRSNCADPINAWRGHNNFLHKKSQWLNNKDFSEIRFSGPGTCLTVGLADNHSWLGGASSSQNGITCNPNIPTEEVFTTPHARRVEGYVSSTKPLVYQGMLIDGIRVRFEQGRVVEAFASKGEDMLNKILSIDEGARRLGEVALVPNSSILSKMDTLFYDTLFDENSASHIAFGQCYSKCLKKPLNASCDWVKERGGNASIAHVDWMIGSGNINVDGLTKGGDIIPIMREGEWANSE</sequence>
<comment type="similarity">
    <text evidence="4">Belongs to the peptidase M29 family.</text>
</comment>
<keyword evidence="8" id="KW-0378">Hydrolase</keyword>